<sequence length="114" mass="13045">MNNRERRERSKVNSYNYIIFIISILLLINVCFFDHGQNAGLGFRTKRSMASKKAWVYSQKIFYGTIILISAISIILNYFNIISNTIAIFLSIIGIILAGGLTQFSLIYNQVNEK</sequence>
<evidence type="ECO:0000313" key="2">
    <source>
        <dbReference type="EMBL" id="BBC60366.1"/>
    </source>
</evidence>
<gene>
    <name evidence="2" type="ORF">DAT561_0198</name>
</gene>
<reference evidence="2 3" key="1">
    <citation type="submission" date="2018-01" db="EMBL/GenBank/DDBJ databases">
        <title>Whole genome sequence of Melissococcus plutonius DAT561.</title>
        <authorList>
            <person name="Okumura K."/>
            <person name="Takamatsu D."/>
            <person name="Okura M."/>
        </authorList>
    </citation>
    <scope>NUCLEOTIDE SEQUENCE [LARGE SCALE GENOMIC DNA]</scope>
    <source>
        <strain evidence="2 3">DAT561</strain>
    </source>
</reference>
<proteinExistence type="predicted"/>
<name>A0A2Z5Y0Q5_9ENTE</name>
<evidence type="ECO:0000256" key="1">
    <source>
        <dbReference type="SAM" id="Phobius"/>
    </source>
</evidence>
<dbReference type="Proteomes" id="UP000269226">
    <property type="component" value="Chromosome"/>
</dbReference>
<feature type="transmembrane region" description="Helical" evidence="1">
    <location>
        <begin position="85"/>
        <end position="108"/>
    </location>
</feature>
<feature type="transmembrane region" description="Helical" evidence="1">
    <location>
        <begin position="54"/>
        <end position="79"/>
    </location>
</feature>
<feature type="transmembrane region" description="Helical" evidence="1">
    <location>
        <begin position="15"/>
        <end position="33"/>
    </location>
</feature>
<evidence type="ECO:0000313" key="3">
    <source>
        <dbReference type="Proteomes" id="UP000269226"/>
    </source>
</evidence>
<accession>A0A2Z5Y0Q5</accession>
<dbReference type="Pfam" id="PF13630">
    <property type="entry name" value="SdpI"/>
    <property type="match status" value="1"/>
</dbReference>
<organism evidence="2 3">
    <name type="scientific">Melissococcus plutonius</name>
    <dbReference type="NCBI Taxonomy" id="33970"/>
    <lineage>
        <taxon>Bacteria</taxon>
        <taxon>Bacillati</taxon>
        <taxon>Bacillota</taxon>
        <taxon>Bacilli</taxon>
        <taxon>Lactobacillales</taxon>
        <taxon>Enterococcaceae</taxon>
        <taxon>Melissococcus</taxon>
    </lineage>
</organism>
<keyword evidence="1" id="KW-0812">Transmembrane</keyword>
<evidence type="ECO:0008006" key="4">
    <source>
        <dbReference type="Google" id="ProtNLM"/>
    </source>
</evidence>
<dbReference type="EMBL" id="AP018492">
    <property type="protein sequence ID" value="BBC60366.1"/>
    <property type="molecule type" value="Genomic_DNA"/>
</dbReference>
<protein>
    <recommendedName>
        <fullName evidence="4">SdpI family protein</fullName>
    </recommendedName>
</protein>
<dbReference type="InterPro" id="IPR025962">
    <property type="entry name" value="SdpI/YhfL"/>
</dbReference>
<dbReference type="AlphaFoldDB" id="A0A2Z5Y0Q5"/>
<keyword evidence="1" id="KW-0472">Membrane</keyword>
<keyword evidence="1" id="KW-1133">Transmembrane helix</keyword>